<keyword evidence="1" id="KW-0472">Membrane</keyword>
<keyword evidence="3" id="KW-1185">Reference proteome</keyword>
<evidence type="ECO:0000313" key="3">
    <source>
        <dbReference type="Proteomes" id="UP000677016"/>
    </source>
</evidence>
<reference evidence="2" key="1">
    <citation type="submission" date="2021-04" db="EMBL/GenBank/DDBJ databases">
        <title>Phycicoccus avicenniae sp. nov., a novel endophytic actinomycetes isolated from branch of Avicennia mariana.</title>
        <authorList>
            <person name="Tuo L."/>
        </authorList>
    </citation>
    <scope>NUCLEOTIDE SEQUENCE</scope>
    <source>
        <strain evidence="2">BSK3Z-2</strain>
    </source>
</reference>
<dbReference type="Pfam" id="PF05437">
    <property type="entry name" value="AzlD"/>
    <property type="match status" value="1"/>
</dbReference>
<dbReference type="InterPro" id="IPR008407">
    <property type="entry name" value="Brnchd-chn_aa_trnsp_AzlD"/>
</dbReference>
<comment type="caution">
    <text evidence="2">The sequence shown here is derived from an EMBL/GenBank/DDBJ whole genome shotgun (WGS) entry which is preliminary data.</text>
</comment>
<evidence type="ECO:0000313" key="2">
    <source>
        <dbReference type="EMBL" id="MBR7744485.1"/>
    </source>
</evidence>
<keyword evidence="1" id="KW-0812">Transmembrane</keyword>
<feature type="transmembrane region" description="Helical" evidence="1">
    <location>
        <begin position="68"/>
        <end position="101"/>
    </location>
</feature>
<proteinExistence type="predicted"/>
<organism evidence="2 3">
    <name type="scientific">Phycicoccus avicenniae</name>
    <dbReference type="NCBI Taxonomy" id="2828860"/>
    <lineage>
        <taxon>Bacteria</taxon>
        <taxon>Bacillati</taxon>
        <taxon>Actinomycetota</taxon>
        <taxon>Actinomycetes</taxon>
        <taxon>Micrococcales</taxon>
        <taxon>Intrasporangiaceae</taxon>
        <taxon>Phycicoccus</taxon>
    </lineage>
</organism>
<dbReference type="AlphaFoldDB" id="A0A941I119"/>
<dbReference type="EMBL" id="JAGSNF010000021">
    <property type="protein sequence ID" value="MBR7744485.1"/>
    <property type="molecule type" value="Genomic_DNA"/>
</dbReference>
<evidence type="ECO:0000256" key="1">
    <source>
        <dbReference type="SAM" id="Phobius"/>
    </source>
</evidence>
<dbReference type="Proteomes" id="UP000677016">
    <property type="component" value="Unassembled WGS sequence"/>
</dbReference>
<feature type="transmembrane region" description="Helical" evidence="1">
    <location>
        <begin position="37"/>
        <end position="56"/>
    </location>
</feature>
<gene>
    <name evidence="2" type="ORF">KC207_14410</name>
</gene>
<feature type="transmembrane region" description="Helical" evidence="1">
    <location>
        <begin position="6"/>
        <end position="25"/>
    </location>
</feature>
<dbReference type="RefSeq" id="WP_211604014.1">
    <property type="nucleotide sequence ID" value="NZ_JAGSNF010000021.1"/>
</dbReference>
<name>A0A941I119_9MICO</name>
<sequence>MTTWTTVLLACLAAFTLKLAGYLVPSSVVEGERRSRVVTLLPVALLAGLVAVQTLVGDGGAVTVDARLAALAVAAALLLVRADFLLVVAGAALTAALLRLLGWA</sequence>
<accession>A0A941I119</accession>
<protein>
    <submittedName>
        <fullName evidence="2">AzlD domain-containing protein</fullName>
    </submittedName>
</protein>
<keyword evidence="1" id="KW-1133">Transmembrane helix</keyword>